<keyword evidence="2" id="KW-1185">Reference proteome</keyword>
<organism evidence="1 2">
    <name type="scientific">Aldrovandia affinis</name>
    <dbReference type="NCBI Taxonomy" id="143900"/>
    <lineage>
        <taxon>Eukaryota</taxon>
        <taxon>Metazoa</taxon>
        <taxon>Chordata</taxon>
        <taxon>Craniata</taxon>
        <taxon>Vertebrata</taxon>
        <taxon>Euteleostomi</taxon>
        <taxon>Actinopterygii</taxon>
        <taxon>Neopterygii</taxon>
        <taxon>Teleostei</taxon>
        <taxon>Notacanthiformes</taxon>
        <taxon>Halosauridae</taxon>
        <taxon>Aldrovandia</taxon>
    </lineage>
</organism>
<protein>
    <submittedName>
        <fullName evidence="1">Uncharacterized protein</fullName>
    </submittedName>
</protein>
<comment type="caution">
    <text evidence="1">The sequence shown here is derived from an EMBL/GenBank/DDBJ whole genome shotgun (WGS) entry which is preliminary data.</text>
</comment>
<name>A0AAD7SW87_9TELE</name>
<reference evidence="1" key="1">
    <citation type="journal article" date="2023" name="Science">
        <title>Genome structures resolve the early diversification of teleost fishes.</title>
        <authorList>
            <person name="Parey E."/>
            <person name="Louis A."/>
            <person name="Montfort J."/>
            <person name="Bouchez O."/>
            <person name="Roques C."/>
            <person name="Iampietro C."/>
            <person name="Lluch J."/>
            <person name="Castinel A."/>
            <person name="Donnadieu C."/>
            <person name="Desvignes T."/>
            <person name="Floi Bucao C."/>
            <person name="Jouanno E."/>
            <person name="Wen M."/>
            <person name="Mejri S."/>
            <person name="Dirks R."/>
            <person name="Jansen H."/>
            <person name="Henkel C."/>
            <person name="Chen W.J."/>
            <person name="Zahm M."/>
            <person name="Cabau C."/>
            <person name="Klopp C."/>
            <person name="Thompson A.W."/>
            <person name="Robinson-Rechavi M."/>
            <person name="Braasch I."/>
            <person name="Lecointre G."/>
            <person name="Bobe J."/>
            <person name="Postlethwait J.H."/>
            <person name="Berthelot C."/>
            <person name="Roest Crollius H."/>
            <person name="Guiguen Y."/>
        </authorList>
    </citation>
    <scope>NUCLEOTIDE SEQUENCE</scope>
    <source>
        <strain evidence="1">NC1722</strain>
    </source>
</reference>
<evidence type="ECO:0000313" key="2">
    <source>
        <dbReference type="Proteomes" id="UP001221898"/>
    </source>
</evidence>
<dbReference type="PANTHER" id="PTHR31025">
    <property type="entry name" value="SI:CH211-196P9.1-RELATED"/>
    <property type="match status" value="1"/>
</dbReference>
<dbReference type="Proteomes" id="UP001221898">
    <property type="component" value="Unassembled WGS sequence"/>
</dbReference>
<gene>
    <name evidence="1" type="ORF">AAFF_G00209930</name>
</gene>
<dbReference type="PANTHER" id="PTHR31025:SF19">
    <property type="entry name" value="SI:CH73-42K18.1-RELATED"/>
    <property type="match status" value="1"/>
</dbReference>
<accession>A0AAD7SW87</accession>
<proteinExistence type="predicted"/>
<dbReference type="AlphaFoldDB" id="A0AAD7SW87"/>
<sequence length="177" mass="19820">MIGDSTCLITNVEVKSPGSVHNSRIFRESTLCHSFEQVCDVLSTPSIHQAFDQTDIRCLVLRGLPVIFGDDPSDFFKACFDVDDEDSYSHVPVGILCREQENVAQHLQSLHLNPSSVGIILEGKVVMDKLENLLQAMCLLFGLTYALHLNYPKCMKNTFNFIQQSVSKSELKPKIQS</sequence>
<evidence type="ECO:0000313" key="1">
    <source>
        <dbReference type="EMBL" id="KAJ8409952.1"/>
    </source>
</evidence>
<dbReference type="EMBL" id="JAINUG010000028">
    <property type="protein sequence ID" value="KAJ8409952.1"/>
    <property type="molecule type" value="Genomic_DNA"/>
</dbReference>